<protein>
    <submittedName>
        <fullName evidence="1">HutD family protein</fullName>
    </submittedName>
</protein>
<dbReference type="Pfam" id="PF05962">
    <property type="entry name" value="HutD"/>
    <property type="match status" value="1"/>
</dbReference>
<dbReference type="PANTHER" id="PTHR37943:SF1">
    <property type="entry name" value="PROTEIN VES"/>
    <property type="match status" value="1"/>
</dbReference>
<dbReference type="EMBL" id="JBHTAJ010000130">
    <property type="protein sequence ID" value="MFC7184935.1"/>
    <property type="molecule type" value="Genomic_DNA"/>
</dbReference>
<reference evidence="2" key="1">
    <citation type="journal article" date="2019" name="Int. J. Syst. Evol. Microbiol.">
        <title>The Global Catalogue of Microorganisms (GCM) 10K type strain sequencing project: providing services to taxonomists for standard genome sequencing and annotation.</title>
        <authorList>
            <consortium name="The Broad Institute Genomics Platform"/>
            <consortium name="The Broad Institute Genome Sequencing Center for Infectious Disease"/>
            <person name="Wu L."/>
            <person name="Ma J."/>
        </authorList>
    </citation>
    <scope>NUCLEOTIDE SEQUENCE [LARGE SCALE GENOMIC DNA]</scope>
    <source>
        <strain evidence="2">CGMCC 1.12859</strain>
    </source>
</reference>
<dbReference type="PANTHER" id="PTHR37943">
    <property type="entry name" value="PROTEIN VES"/>
    <property type="match status" value="1"/>
</dbReference>
<evidence type="ECO:0000313" key="1">
    <source>
        <dbReference type="EMBL" id="MFC7184935.1"/>
    </source>
</evidence>
<evidence type="ECO:0000313" key="2">
    <source>
        <dbReference type="Proteomes" id="UP001596435"/>
    </source>
</evidence>
<dbReference type="InterPro" id="IPR014710">
    <property type="entry name" value="RmlC-like_jellyroll"/>
</dbReference>
<dbReference type="RefSeq" id="WP_345709158.1">
    <property type="nucleotide sequence ID" value="NZ_BAABKV010000001.1"/>
</dbReference>
<accession>A0ABW2G837</accession>
<dbReference type="InterPro" id="IPR010282">
    <property type="entry name" value="Uncharacterised_HutD/Ves"/>
</dbReference>
<keyword evidence="2" id="KW-1185">Reference proteome</keyword>
<sequence length="191" mass="19841">MTAKVLRASERPAVPWLNGGGVTREVAGGPAGSGMADFDWRVSLADVDRGGPFSLFPGVDRVITLVEGEGMVLTVDGAEQAVTVPFRPFAFPGDSTTDCRLAAGPVVDFNVMTRRGRTAAEVEIADDGRAVEVPDDAVLLAVCLAGSAALGSAGVRLDRYDAVLLTAGTDRLEIDGVAALVTIRRTVGRTD</sequence>
<dbReference type="CDD" id="cd20293">
    <property type="entry name" value="cupin_HutD_N"/>
    <property type="match status" value="1"/>
</dbReference>
<proteinExistence type="predicted"/>
<gene>
    <name evidence="1" type="ORF">ACFQMG_35855</name>
</gene>
<dbReference type="Gene3D" id="2.60.120.10">
    <property type="entry name" value="Jelly Rolls"/>
    <property type="match status" value="1"/>
</dbReference>
<dbReference type="InterPro" id="IPR011051">
    <property type="entry name" value="RmlC_Cupin_sf"/>
</dbReference>
<name>A0ABW2G837_9ACTN</name>
<dbReference type="Proteomes" id="UP001596435">
    <property type="component" value="Unassembled WGS sequence"/>
</dbReference>
<organism evidence="1 2">
    <name type="scientific">Kitasatospora paranensis</name>
    <dbReference type="NCBI Taxonomy" id="258053"/>
    <lineage>
        <taxon>Bacteria</taxon>
        <taxon>Bacillati</taxon>
        <taxon>Actinomycetota</taxon>
        <taxon>Actinomycetes</taxon>
        <taxon>Kitasatosporales</taxon>
        <taxon>Streptomycetaceae</taxon>
        <taxon>Kitasatospora</taxon>
    </lineage>
</organism>
<comment type="caution">
    <text evidence="1">The sequence shown here is derived from an EMBL/GenBank/DDBJ whole genome shotgun (WGS) entry which is preliminary data.</text>
</comment>
<dbReference type="SUPFAM" id="SSF51182">
    <property type="entry name" value="RmlC-like cupins"/>
    <property type="match status" value="1"/>
</dbReference>